<dbReference type="Proteomes" id="UP001549691">
    <property type="component" value="Unassembled WGS sequence"/>
</dbReference>
<sequence length="235" mass="27190">MHLGLNEIIRAVGLPDFKFWRGVFLQTKRAAMKPKRQEAVPQEDLFRMRLENLIDSRHELVRLASLIDWPVFEREFGAIHAEGAGQPPLPTRLMAGLTYLKHCFTLSDEEIVARWCENPYWQHFCGEVFFRHELPCHPTSLTRWRKRVGEAGSEWLLTETIEAGKRSGALKRQSFEKIIVDTTVQEKAVAQRFATVEPVFGNLRHNKQLNQITSQWMCQISNCGTALFCKLSEPR</sequence>
<comment type="caution">
    <text evidence="2">The sequence shown here is derived from an EMBL/GenBank/DDBJ whole genome shotgun (WGS) entry which is preliminary data.</text>
</comment>
<dbReference type="PANTHER" id="PTHR33803:SF3">
    <property type="entry name" value="BLL1974 PROTEIN"/>
    <property type="match status" value="1"/>
</dbReference>
<dbReference type="Pfam" id="PF05598">
    <property type="entry name" value="DUF772"/>
    <property type="match status" value="1"/>
</dbReference>
<protein>
    <submittedName>
        <fullName evidence="2">Transposase</fullName>
    </submittedName>
</protein>
<accession>A0ABV2TI83</accession>
<keyword evidence="3" id="KW-1185">Reference proteome</keyword>
<evidence type="ECO:0000259" key="1">
    <source>
        <dbReference type="Pfam" id="PF05598"/>
    </source>
</evidence>
<name>A0ABV2TI83_9RHOO</name>
<evidence type="ECO:0000313" key="3">
    <source>
        <dbReference type="Proteomes" id="UP001549691"/>
    </source>
</evidence>
<feature type="domain" description="Transposase InsH N-terminal" evidence="1">
    <location>
        <begin position="49"/>
        <end position="147"/>
    </location>
</feature>
<dbReference type="RefSeq" id="WP_354600084.1">
    <property type="nucleotide sequence ID" value="NZ_JBEWZI010000004.1"/>
</dbReference>
<dbReference type="PANTHER" id="PTHR33803">
    <property type="entry name" value="IS1478 TRANSPOSASE"/>
    <property type="match status" value="1"/>
</dbReference>
<organism evidence="2 3">
    <name type="scientific">Uliginosibacterium flavum</name>
    <dbReference type="NCBI Taxonomy" id="1396831"/>
    <lineage>
        <taxon>Bacteria</taxon>
        <taxon>Pseudomonadati</taxon>
        <taxon>Pseudomonadota</taxon>
        <taxon>Betaproteobacteria</taxon>
        <taxon>Rhodocyclales</taxon>
        <taxon>Zoogloeaceae</taxon>
        <taxon>Uliginosibacterium</taxon>
    </lineage>
</organism>
<dbReference type="InterPro" id="IPR008490">
    <property type="entry name" value="Transposase_InsH_N"/>
</dbReference>
<proteinExistence type="predicted"/>
<evidence type="ECO:0000313" key="2">
    <source>
        <dbReference type="EMBL" id="MET7013621.1"/>
    </source>
</evidence>
<reference evidence="2 3" key="1">
    <citation type="submission" date="2024-07" db="EMBL/GenBank/DDBJ databases">
        <title>Uliginosibacterium flavum JJ3220;KACC:17644.</title>
        <authorList>
            <person name="Kim M.K."/>
        </authorList>
    </citation>
    <scope>NUCLEOTIDE SEQUENCE [LARGE SCALE GENOMIC DNA]</scope>
    <source>
        <strain evidence="2 3">KACC:17644</strain>
    </source>
</reference>
<gene>
    <name evidence="2" type="ORF">ABXR19_05430</name>
</gene>
<dbReference type="EMBL" id="JBEWZI010000004">
    <property type="protein sequence ID" value="MET7013621.1"/>
    <property type="molecule type" value="Genomic_DNA"/>
</dbReference>